<dbReference type="AlphaFoldDB" id="C5K7F0"/>
<sequence>MTRGCFALRVTIEDALYPLPSFDSNSSEPEGEGSESEQEGTSPVSKRACPLSSSAAAATATVQYSVYGPMLGILGYAAARGEGGQEEEILWRVTVDVKVHTE</sequence>
<feature type="compositionally biased region" description="Acidic residues" evidence="1">
    <location>
        <begin position="29"/>
        <end position="38"/>
    </location>
</feature>
<proteinExistence type="predicted"/>
<accession>C5K7F0</accession>
<evidence type="ECO:0000256" key="1">
    <source>
        <dbReference type="SAM" id="MobiDB-lite"/>
    </source>
</evidence>
<reference evidence="2 3" key="1">
    <citation type="submission" date="2008-07" db="EMBL/GenBank/DDBJ databases">
        <authorList>
            <person name="El-Sayed N."/>
            <person name="Caler E."/>
            <person name="Inman J."/>
            <person name="Amedeo P."/>
            <person name="Hass B."/>
            <person name="Wortman J."/>
        </authorList>
    </citation>
    <scope>NUCLEOTIDE SEQUENCE [LARGE SCALE GENOMIC DNA]</scope>
    <source>
        <strain evidence="3">ATCC 50983 / TXsc</strain>
    </source>
</reference>
<organism evidence="3">
    <name type="scientific">Perkinsus marinus (strain ATCC 50983 / TXsc)</name>
    <dbReference type="NCBI Taxonomy" id="423536"/>
    <lineage>
        <taxon>Eukaryota</taxon>
        <taxon>Sar</taxon>
        <taxon>Alveolata</taxon>
        <taxon>Perkinsozoa</taxon>
        <taxon>Perkinsea</taxon>
        <taxon>Perkinsida</taxon>
        <taxon>Perkinsidae</taxon>
        <taxon>Perkinsus</taxon>
    </lineage>
</organism>
<protein>
    <submittedName>
        <fullName evidence="2">Uncharacterized protein</fullName>
    </submittedName>
</protein>
<evidence type="ECO:0000313" key="2">
    <source>
        <dbReference type="EMBL" id="EER19485.1"/>
    </source>
</evidence>
<dbReference type="Proteomes" id="UP000007800">
    <property type="component" value="Unassembled WGS sequence"/>
</dbReference>
<dbReference type="RefSeq" id="XP_002787689.1">
    <property type="nucleotide sequence ID" value="XM_002787643.1"/>
</dbReference>
<feature type="region of interest" description="Disordered" evidence="1">
    <location>
        <begin position="18"/>
        <end position="48"/>
    </location>
</feature>
<name>C5K7F0_PERM5</name>
<evidence type="ECO:0000313" key="3">
    <source>
        <dbReference type="Proteomes" id="UP000007800"/>
    </source>
</evidence>
<dbReference type="GeneID" id="9039746"/>
<gene>
    <name evidence="2" type="ORF">Pmar_PMAR012466</name>
</gene>
<dbReference type="InParanoid" id="C5K7F0"/>
<dbReference type="EMBL" id="GG671079">
    <property type="protein sequence ID" value="EER19485.1"/>
    <property type="molecule type" value="Genomic_DNA"/>
</dbReference>
<keyword evidence="3" id="KW-1185">Reference proteome</keyword>